<evidence type="ECO:0000313" key="2">
    <source>
        <dbReference type="EMBL" id="MBB4012242.1"/>
    </source>
</evidence>
<protein>
    <recommendedName>
        <fullName evidence="4">General secretion pathway protein GspM</fullName>
    </recommendedName>
</protein>
<dbReference type="InterPro" id="IPR014717">
    <property type="entry name" value="Transl_elong_EF1B/ribsomal_bS6"/>
</dbReference>
<gene>
    <name evidence="2" type="ORF">GGR36_001550</name>
</gene>
<dbReference type="InterPro" id="IPR034756">
    <property type="entry name" value="T2SSM_b"/>
</dbReference>
<keyword evidence="3" id="KW-1185">Reference proteome</keyword>
<comment type="caution">
    <text evidence="2">The sequence shown here is derived from an EMBL/GenBank/DDBJ whole genome shotgun (WGS) entry which is preliminary data.</text>
</comment>
<keyword evidence="1" id="KW-0812">Transmembrane</keyword>
<evidence type="ECO:0000313" key="3">
    <source>
        <dbReference type="Proteomes" id="UP000561045"/>
    </source>
</evidence>
<dbReference type="Proteomes" id="UP000561045">
    <property type="component" value="Unassembled WGS sequence"/>
</dbReference>
<keyword evidence="1" id="KW-1133">Transmembrane helix</keyword>
<sequence>MGPFDGVLAELRTNARLRIGLWLILAIGVGYALAGWDDRLQARAAALGEMRAEIDRLAPLTGQSIWLDRLKALEARQQTLKGHLWAASSDGLEEATIQDWVQQQARSSGLNVKDMRVSRQFSEDASKAKSAAEAGYLPVKVRLAADFSQASVLAFLTAIESSEKAVLIDHLTIKTDSAPPQFSIEMRAPFMLPKAAEVRP</sequence>
<dbReference type="RefSeq" id="WP_183633966.1">
    <property type="nucleotide sequence ID" value="NZ_BAABLE010000011.1"/>
</dbReference>
<organism evidence="2 3">
    <name type="scientific">Niveibacterium umoris</name>
    <dbReference type="NCBI Taxonomy" id="1193620"/>
    <lineage>
        <taxon>Bacteria</taxon>
        <taxon>Pseudomonadati</taxon>
        <taxon>Pseudomonadota</taxon>
        <taxon>Betaproteobacteria</taxon>
        <taxon>Rhodocyclales</taxon>
        <taxon>Rhodocyclaceae</taxon>
        <taxon>Niveibacterium</taxon>
    </lineage>
</organism>
<dbReference type="Pfam" id="PF10741">
    <property type="entry name" value="T2SSM_b"/>
    <property type="match status" value="1"/>
</dbReference>
<name>A0A840BKU5_9RHOO</name>
<reference evidence="2 3" key="1">
    <citation type="submission" date="2020-08" db="EMBL/GenBank/DDBJ databases">
        <title>Genomic Encyclopedia of Type Strains, Phase IV (KMG-IV): sequencing the most valuable type-strain genomes for metagenomic binning, comparative biology and taxonomic classification.</title>
        <authorList>
            <person name="Goeker M."/>
        </authorList>
    </citation>
    <scope>NUCLEOTIDE SEQUENCE [LARGE SCALE GENOMIC DNA]</scope>
    <source>
        <strain evidence="2 3">DSM 106739</strain>
    </source>
</reference>
<dbReference type="Gene3D" id="3.30.70.60">
    <property type="match status" value="1"/>
</dbReference>
<dbReference type="AlphaFoldDB" id="A0A840BKU5"/>
<accession>A0A840BKU5</accession>
<dbReference type="EMBL" id="JACIET010000001">
    <property type="protein sequence ID" value="MBB4012242.1"/>
    <property type="molecule type" value="Genomic_DNA"/>
</dbReference>
<proteinExistence type="predicted"/>
<evidence type="ECO:0008006" key="4">
    <source>
        <dbReference type="Google" id="ProtNLM"/>
    </source>
</evidence>
<keyword evidence="1" id="KW-0472">Membrane</keyword>
<evidence type="ECO:0000256" key="1">
    <source>
        <dbReference type="SAM" id="Phobius"/>
    </source>
</evidence>
<feature type="transmembrane region" description="Helical" evidence="1">
    <location>
        <begin position="15"/>
        <end position="34"/>
    </location>
</feature>